<accession>A0A163B3C4</accession>
<proteinExistence type="predicted"/>
<dbReference type="GeneID" id="28991610"/>
<dbReference type="InParanoid" id="A0A163B3C4"/>
<dbReference type="VEuPathDB" id="FungiDB:PHYBLDRAFT_141944"/>
<dbReference type="Proteomes" id="UP000077315">
    <property type="component" value="Unassembled WGS sequence"/>
</dbReference>
<organism evidence="2 3">
    <name type="scientific">Phycomyces blakesleeanus (strain ATCC 8743b / DSM 1359 / FGSC 10004 / NBRC 33097 / NRRL 1555)</name>
    <dbReference type="NCBI Taxonomy" id="763407"/>
    <lineage>
        <taxon>Eukaryota</taxon>
        <taxon>Fungi</taxon>
        <taxon>Fungi incertae sedis</taxon>
        <taxon>Mucoromycota</taxon>
        <taxon>Mucoromycotina</taxon>
        <taxon>Mucoromycetes</taxon>
        <taxon>Mucorales</taxon>
        <taxon>Phycomycetaceae</taxon>
        <taxon>Phycomyces</taxon>
    </lineage>
</organism>
<evidence type="ECO:0000313" key="3">
    <source>
        <dbReference type="Proteomes" id="UP000077315"/>
    </source>
</evidence>
<dbReference type="RefSeq" id="XP_018296121.1">
    <property type="nucleotide sequence ID" value="XM_018430704.1"/>
</dbReference>
<keyword evidence="3" id="KW-1185">Reference proteome</keyword>
<evidence type="ECO:0000256" key="1">
    <source>
        <dbReference type="SAM" id="MobiDB-lite"/>
    </source>
</evidence>
<gene>
    <name evidence="2" type="ORF">PHYBLDRAFT_141944</name>
</gene>
<sequence>MLHEKLEEYNSAFEKIMKELEEPEMPEDPKTSAPSTTDETPKKIAFDFTKPTNSLTSASNWYTIYQTDCRNLYKSKRPPLIVEFVLKEDNNFSKEILINWGKSSRSFERQEMPSKLSWIVLFLKGPQNSISDPAPTRPPSSVNGQPAVESSYYKCCAVLASVIMTVALASASCTLTHI</sequence>
<feature type="region of interest" description="Disordered" evidence="1">
    <location>
        <begin position="17"/>
        <end position="41"/>
    </location>
</feature>
<evidence type="ECO:0000313" key="2">
    <source>
        <dbReference type="EMBL" id="OAD78081.1"/>
    </source>
</evidence>
<reference evidence="3" key="1">
    <citation type="submission" date="2015-06" db="EMBL/GenBank/DDBJ databases">
        <title>Expansion of signal transduction pathways in fungi by whole-genome duplication.</title>
        <authorList>
            <consortium name="DOE Joint Genome Institute"/>
            <person name="Corrochano L.M."/>
            <person name="Kuo A."/>
            <person name="Marcet-Houben M."/>
            <person name="Polaino S."/>
            <person name="Salamov A."/>
            <person name="Villalobos J.M."/>
            <person name="Alvarez M.I."/>
            <person name="Avalos J."/>
            <person name="Benito E.P."/>
            <person name="Benoit I."/>
            <person name="Burger G."/>
            <person name="Camino L.P."/>
            <person name="Canovas D."/>
            <person name="Cerda-Olmedo E."/>
            <person name="Cheng J.-F."/>
            <person name="Dominguez A."/>
            <person name="Elias M."/>
            <person name="Eslava A.P."/>
            <person name="Glaser F."/>
            <person name="Grimwood J."/>
            <person name="Gutierrez G."/>
            <person name="Heitman J."/>
            <person name="Henrissat B."/>
            <person name="Iturriaga E.A."/>
            <person name="Lang B.F."/>
            <person name="Lavin J.L."/>
            <person name="Lee S."/>
            <person name="Li W."/>
            <person name="Lindquist E."/>
            <person name="Lopez-Garcia S."/>
            <person name="Luque E.M."/>
            <person name="Marcos A.T."/>
            <person name="Martin J."/>
            <person name="McCluskey K."/>
            <person name="Medina H.R."/>
            <person name="Miralles-Duran A."/>
            <person name="Miyazaki A."/>
            <person name="Munoz-Torres E."/>
            <person name="Oguiza J.A."/>
            <person name="Ohm R."/>
            <person name="Olmedo M."/>
            <person name="Orejas M."/>
            <person name="Ortiz-Castellanos L."/>
            <person name="Pisabarro A.G."/>
            <person name="Rodriguez-Romero J."/>
            <person name="Ruiz-Herrera J."/>
            <person name="Ruiz-Vazquez R."/>
            <person name="Sanz C."/>
            <person name="Schackwitz W."/>
            <person name="Schmutz J."/>
            <person name="Shahriari M."/>
            <person name="Shelest E."/>
            <person name="Silva-Franco F."/>
            <person name="Soanes D."/>
            <person name="Syed K."/>
            <person name="Tagua V.G."/>
            <person name="Talbot N.J."/>
            <person name="Thon M."/>
            <person name="De vries R.P."/>
            <person name="Wiebenga A."/>
            <person name="Yadav J.S."/>
            <person name="Braun E.L."/>
            <person name="Baker S."/>
            <person name="Garre V."/>
            <person name="Horwitz B."/>
            <person name="Torres-Martinez S."/>
            <person name="Idnurm A."/>
            <person name="Herrera-Estrella A."/>
            <person name="Gabaldon T."/>
            <person name="Grigoriev I.V."/>
        </authorList>
    </citation>
    <scope>NUCLEOTIDE SEQUENCE [LARGE SCALE GENOMIC DNA]</scope>
    <source>
        <strain evidence="3">NRRL 1555(-)</strain>
    </source>
</reference>
<protein>
    <submittedName>
        <fullName evidence="2">Uncharacterized protein</fullName>
    </submittedName>
</protein>
<dbReference type="AlphaFoldDB" id="A0A163B3C4"/>
<dbReference type="EMBL" id="KV440974">
    <property type="protein sequence ID" value="OAD78081.1"/>
    <property type="molecule type" value="Genomic_DNA"/>
</dbReference>
<name>A0A163B3C4_PHYB8</name>